<organism evidence="2 3">
    <name type="scientific">Metarhizium rileyi (strain RCEF 4871)</name>
    <name type="common">Nomuraea rileyi</name>
    <dbReference type="NCBI Taxonomy" id="1649241"/>
    <lineage>
        <taxon>Eukaryota</taxon>
        <taxon>Fungi</taxon>
        <taxon>Dikarya</taxon>
        <taxon>Ascomycota</taxon>
        <taxon>Pezizomycotina</taxon>
        <taxon>Sordariomycetes</taxon>
        <taxon>Hypocreomycetidae</taxon>
        <taxon>Hypocreales</taxon>
        <taxon>Clavicipitaceae</taxon>
        <taxon>Metarhizium</taxon>
    </lineage>
</organism>
<comment type="caution">
    <text evidence="2">The sequence shown here is derived from an EMBL/GenBank/DDBJ whole genome shotgun (WGS) entry which is preliminary data.</text>
</comment>
<evidence type="ECO:0000313" key="2">
    <source>
        <dbReference type="EMBL" id="OAA50504.1"/>
    </source>
</evidence>
<dbReference type="OMA" id="IRYTYEY"/>
<feature type="domain" description="HNH nuclease" evidence="1">
    <location>
        <begin position="173"/>
        <end position="282"/>
    </location>
</feature>
<reference evidence="2 3" key="1">
    <citation type="journal article" date="2016" name="Genome Biol. Evol.">
        <title>Divergent and convergent evolution of fungal pathogenicity.</title>
        <authorList>
            <person name="Shang Y."/>
            <person name="Xiao G."/>
            <person name="Zheng P."/>
            <person name="Cen K."/>
            <person name="Zhan S."/>
            <person name="Wang C."/>
        </authorList>
    </citation>
    <scope>NUCLEOTIDE SEQUENCE [LARGE SCALE GENOMIC DNA]</scope>
    <source>
        <strain evidence="2 3">RCEF 4871</strain>
    </source>
</reference>
<dbReference type="AlphaFoldDB" id="A0A162KFR9"/>
<dbReference type="STRING" id="1081105.A0A162KFR9"/>
<dbReference type="EMBL" id="AZHC01000002">
    <property type="protein sequence ID" value="OAA50504.1"/>
    <property type="molecule type" value="Genomic_DNA"/>
</dbReference>
<dbReference type="InterPro" id="IPR003615">
    <property type="entry name" value="HNH_nuc"/>
</dbReference>
<name>A0A162KFR9_METRR</name>
<dbReference type="Proteomes" id="UP000243498">
    <property type="component" value="Unassembled WGS sequence"/>
</dbReference>
<keyword evidence="3" id="KW-1185">Reference proteome</keyword>
<sequence>MAKPLHRHQSSLGGFINFSSNTPLQDTQRLQAKTLFYKIVGYYENQPNITTNSPYDRPKLLRLTYEYAITEVSQDNILRSFFDSVGLSITGDVDLSCKEIEANVWSNLKGFADFLIDSFFLPLKASTRKTPQPSPAYHSAVQEWRTGEPSFIGTSGRLKTLRGDCLVRDRHRCVISGKFDQVQAVKRMRECGRDAVDDQDNLLLGETFEMLEVAHILPHLLTKCNSDSELDKSRIAALDILNMFDNNVVHLIEGAEIDRTRNAITLTPNLHWFFGAFEIFFEPVENMVNTYKIDTFLPYEALNNLLPQTRTLFVTEQRTIDPPSPRLLAIHRAIAHILHLSAAGLYIERILQDAEEQNVQVDGSTALDKLVQLRLSGWV</sequence>
<protein>
    <recommendedName>
        <fullName evidence="1">HNH nuclease domain-containing protein</fullName>
    </recommendedName>
</protein>
<dbReference type="Pfam" id="PF13391">
    <property type="entry name" value="HNH_2"/>
    <property type="match status" value="1"/>
</dbReference>
<evidence type="ECO:0000259" key="1">
    <source>
        <dbReference type="Pfam" id="PF13391"/>
    </source>
</evidence>
<evidence type="ECO:0000313" key="3">
    <source>
        <dbReference type="Proteomes" id="UP000243498"/>
    </source>
</evidence>
<proteinExistence type="predicted"/>
<gene>
    <name evidence="2" type="ORF">NOR_00954</name>
</gene>
<accession>A0A162KFR9</accession>
<dbReference type="OrthoDB" id="2104739at2759"/>